<dbReference type="EMBL" id="LR743600">
    <property type="protein sequence ID" value="CAA2630883.1"/>
    <property type="molecule type" value="Genomic_DNA"/>
</dbReference>
<evidence type="ECO:0000313" key="2">
    <source>
        <dbReference type="Proteomes" id="UP001189122"/>
    </source>
</evidence>
<keyword evidence="2" id="KW-1185">Reference proteome</keyword>
<evidence type="ECO:0000313" key="1">
    <source>
        <dbReference type="EMBL" id="CAA2630883.1"/>
    </source>
</evidence>
<name>A0A7I8JIZ0_SPIIN</name>
<gene>
    <name evidence="1" type="ORF">SI7747_13016529</name>
</gene>
<protein>
    <submittedName>
        <fullName evidence="1">Uncharacterized protein</fullName>
    </submittedName>
</protein>
<organism evidence="1">
    <name type="scientific">Spirodela intermedia</name>
    <name type="common">Intermediate duckweed</name>
    <dbReference type="NCBI Taxonomy" id="51605"/>
    <lineage>
        <taxon>Eukaryota</taxon>
        <taxon>Viridiplantae</taxon>
        <taxon>Streptophyta</taxon>
        <taxon>Embryophyta</taxon>
        <taxon>Tracheophyta</taxon>
        <taxon>Spermatophyta</taxon>
        <taxon>Magnoliopsida</taxon>
        <taxon>Liliopsida</taxon>
        <taxon>Araceae</taxon>
        <taxon>Lemnoideae</taxon>
        <taxon>Spirodela</taxon>
    </lineage>
</organism>
<sequence>MAEDPSGGRAAAVATVDCGGDRIDGGGWAVVDDGGRWIETAGDGGSGGQRRAKGR</sequence>
<dbReference type="Proteomes" id="UP001189122">
    <property type="component" value="Unassembled WGS sequence"/>
</dbReference>
<proteinExistence type="predicted"/>
<dbReference type="AlphaFoldDB" id="A0A7I8JIZ0"/>
<dbReference type="EMBL" id="CACRZD030000013">
    <property type="protein sequence ID" value="CAA6670126.1"/>
    <property type="molecule type" value="Genomic_DNA"/>
</dbReference>
<accession>A0A7I8JIZ0</accession>
<reference evidence="1 2" key="1">
    <citation type="submission" date="2019-12" db="EMBL/GenBank/DDBJ databases">
        <authorList>
            <person name="Scholz U."/>
            <person name="Mascher M."/>
            <person name="Fiebig A."/>
        </authorList>
    </citation>
    <scope>NUCLEOTIDE SEQUENCE</scope>
</reference>